<name>A0A418IDC6_9STAP</name>
<feature type="chain" id="PRO_5019425838" evidence="1">
    <location>
        <begin position="26"/>
        <end position="168"/>
    </location>
</feature>
<gene>
    <name evidence="2" type="ORF">BU112_10965</name>
</gene>
<evidence type="ECO:0000256" key="1">
    <source>
        <dbReference type="SAM" id="SignalP"/>
    </source>
</evidence>
<sequence length="168" mass="18172">MKKLFAAALISGLAISGFSTGSVEAASGNSIQSVKSLQQGDTTLEGAKIGASIQSVLSENNAPIYSYSPDGNEHYYEFKKDNGVLVVTADGKKNKGKIIRVSMSYNDTNGPTYKDVKSQVSKNAVTREHYNDVTGNFGYVQDDELSYQFSSASPSDKDIKLYRIDMGE</sequence>
<dbReference type="OrthoDB" id="2399156at2"/>
<dbReference type="InterPro" id="IPR058116">
    <property type="entry name" value="SA0570-like"/>
</dbReference>
<dbReference type="NCBIfam" id="NF047391">
    <property type="entry name" value="SA0570_fam"/>
    <property type="match status" value="1"/>
</dbReference>
<keyword evidence="3" id="KW-1185">Reference proteome</keyword>
<protein>
    <submittedName>
        <fullName evidence="2">Uncharacterized protein</fullName>
    </submittedName>
</protein>
<reference evidence="2 3" key="1">
    <citation type="journal article" date="2016" name="Front. Microbiol.">
        <title>Comprehensive Phylogenetic Analysis of Bovine Non-aureus Staphylococci Species Based on Whole-Genome Sequencing.</title>
        <authorList>
            <person name="Naushad S."/>
            <person name="Barkema H.W."/>
            <person name="Luby C."/>
            <person name="Condas L.A."/>
            <person name="Nobrega D.B."/>
            <person name="Carson D.A."/>
            <person name="De Buck J."/>
        </authorList>
    </citation>
    <scope>NUCLEOTIDE SEQUENCE [LARGE SCALE GENOMIC DNA]</scope>
    <source>
        <strain evidence="2 3">SNUC 4554</strain>
    </source>
</reference>
<dbReference type="AlphaFoldDB" id="A0A418IDC6"/>
<keyword evidence="1" id="KW-0732">Signal</keyword>
<dbReference type="RefSeq" id="WP_039068851.1">
    <property type="nucleotide sequence ID" value="NZ_CP150685.1"/>
</dbReference>
<dbReference type="Proteomes" id="UP000286317">
    <property type="component" value="Unassembled WGS sequence"/>
</dbReference>
<dbReference type="EMBL" id="QXUF01000086">
    <property type="protein sequence ID" value="RIM98625.1"/>
    <property type="molecule type" value="Genomic_DNA"/>
</dbReference>
<accession>A0A418IDC6</accession>
<evidence type="ECO:0000313" key="3">
    <source>
        <dbReference type="Proteomes" id="UP000286317"/>
    </source>
</evidence>
<dbReference type="GeneID" id="79052036"/>
<proteinExistence type="predicted"/>
<organism evidence="2 3">
    <name type="scientific">Staphylococcus shinii</name>
    <dbReference type="NCBI Taxonomy" id="2912228"/>
    <lineage>
        <taxon>Bacteria</taxon>
        <taxon>Bacillati</taxon>
        <taxon>Bacillota</taxon>
        <taxon>Bacilli</taxon>
        <taxon>Bacillales</taxon>
        <taxon>Staphylococcaceae</taxon>
        <taxon>Staphylococcus</taxon>
    </lineage>
</organism>
<comment type="caution">
    <text evidence="2">The sequence shown here is derived from an EMBL/GenBank/DDBJ whole genome shotgun (WGS) entry which is preliminary data.</text>
</comment>
<feature type="signal peptide" evidence="1">
    <location>
        <begin position="1"/>
        <end position="25"/>
    </location>
</feature>
<evidence type="ECO:0000313" key="2">
    <source>
        <dbReference type="EMBL" id="RIM98625.1"/>
    </source>
</evidence>